<accession>W9RCH5</accession>
<keyword evidence="3" id="KW-1185">Reference proteome</keyword>
<protein>
    <submittedName>
        <fullName evidence="2">Uncharacterized protein</fullName>
    </submittedName>
</protein>
<name>W9RCH5_9ROSA</name>
<dbReference type="AlphaFoldDB" id="W9RCH5"/>
<dbReference type="EMBL" id="KE344500">
    <property type="protein sequence ID" value="EXB64480.1"/>
    <property type="molecule type" value="Genomic_DNA"/>
</dbReference>
<sequence length="67" mass="7416">MKTSVMLGNGCVSEESLEFSNPEPKRLQSSSSSPEQKSSSRVLTLVRWRKGRRRSQMRMIRGGCGGG</sequence>
<dbReference type="Proteomes" id="UP000030645">
    <property type="component" value="Unassembled WGS sequence"/>
</dbReference>
<gene>
    <name evidence="2" type="ORF">L484_006717</name>
</gene>
<proteinExistence type="predicted"/>
<feature type="region of interest" description="Disordered" evidence="1">
    <location>
        <begin position="1"/>
        <end position="42"/>
    </location>
</feature>
<evidence type="ECO:0000256" key="1">
    <source>
        <dbReference type="SAM" id="MobiDB-lite"/>
    </source>
</evidence>
<feature type="compositionally biased region" description="Low complexity" evidence="1">
    <location>
        <begin position="27"/>
        <end position="41"/>
    </location>
</feature>
<evidence type="ECO:0000313" key="3">
    <source>
        <dbReference type="Proteomes" id="UP000030645"/>
    </source>
</evidence>
<reference evidence="3" key="1">
    <citation type="submission" date="2013-01" db="EMBL/GenBank/DDBJ databases">
        <title>Draft Genome Sequence of a Mulberry Tree, Morus notabilis C.K. Schneid.</title>
        <authorList>
            <person name="He N."/>
            <person name="Zhao S."/>
        </authorList>
    </citation>
    <scope>NUCLEOTIDE SEQUENCE</scope>
</reference>
<evidence type="ECO:0000313" key="2">
    <source>
        <dbReference type="EMBL" id="EXB64480.1"/>
    </source>
</evidence>
<organism evidence="2 3">
    <name type="scientific">Morus notabilis</name>
    <dbReference type="NCBI Taxonomy" id="981085"/>
    <lineage>
        <taxon>Eukaryota</taxon>
        <taxon>Viridiplantae</taxon>
        <taxon>Streptophyta</taxon>
        <taxon>Embryophyta</taxon>
        <taxon>Tracheophyta</taxon>
        <taxon>Spermatophyta</taxon>
        <taxon>Magnoliopsida</taxon>
        <taxon>eudicotyledons</taxon>
        <taxon>Gunneridae</taxon>
        <taxon>Pentapetalae</taxon>
        <taxon>rosids</taxon>
        <taxon>fabids</taxon>
        <taxon>Rosales</taxon>
        <taxon>Moraceae</taxon>
        <taxon>Moreae</taxon>
        <taxon>Morus</taxon>
    </lineage>
</organism>